<organism evidence="2 3">
    <name type="scientific">Terriglobus saanensis (strain ATCC BAA-1853 / DSM 23119 / SP1PR4)</name>
    <dbReference type="NCBI Taxonomy" id="401053"/>
    <lineage>
        <taxon>Bacteria</taxon>
        <taxon>Pseudomonadati</taxon>
        <taxon>Acidobacteriota</taxon>
        <taxon>Terriglobia</taxon>
        <taxon>Terriglobales</taxon>
        <taxon>Acidobacteriaceae</taxon>
        <taxon>Terriglobus</taxon>
    </lineage>
</organism>
<evidence type="ECO:0000259" key="1">
    <source>
        <dbReference type="Pfam" id="PF21527"/>
    </source>
</evidence>
<sequence>MARPSAGQVELGNYAYLIPSIGEPTSDYVVLAHGARVQGHTFFAPQGCTISYYAEQGSSYLMPAGPILEYRTRTQHRPTANHTVNFGFPAPDVVLGKILGRHWVDPLQAGGADHYSQLRREMVYSLHGNNAAWAPHVVVVRNRKWPHMNNEIWLSALVREIVKHKGPNVDIHLLSCLGLEQANRWRSGKQAYQDETSPEL</sequence>
<gene>
    <name evidence="2" type="ordered locus">AciPR4_3398</name>
</gene>
<feature type="domain" description="Putative adhesin Stv" evidence="1">
    <location>
        <begin position="28"/>
        <end position="176"/>
    </location>
</feature>
<evidence type="ECO:0000313" key="3">
    <source>
        <dbReference type="Proteomes" id="UP000006844"/>
    </source>
</evidence>
<accession>E8UXC8</accession>
<evidence type="ECO:0000313" key="2">
    <source>
        <dbReference type="EMBL" id="ADV84152.1"/>
    </source>
</evidence>
<dbReference type="HOGENOM" id="CLU_1365649_0_0_0"/>
<name>E8UXC8_TERSS</name>
<dbReference type="Pfam" id="PF21527">
    <property type="entry name" value="Stv"/>
    <property type="match status" value="1"/>
</dbReference>
<dbReference type="OrthoDB" id="9757546at2"/>
<dbReference type="AlphaFoldDB" id="E8UXC8"/>
<dbReference type="RefSeq" id="WP_013569883.1">
    <property type="nucleotide sequence ID" value="NC_014963.1"/>
</dbReference>
<keyword evidence="3" id="KW-1185">Reference proteome</keyword>
<dbReference type="InterPro" id="IPR049002">
    <property type="entry name" value="Stv"/>
</dbReference>
<reference evidence="2 3" key="1">
    <citation type="journal article" date="2012" name="Stand. Genomic Sci.">
        <title>Complete genome sequence of Terriglobus saanensis type strain SP1PR4(T), an Acidobacteria from tundra soil.</title>
        <authorList>
            <person name="Rawat S.R."/>
            <person name="Mannisto M.K."/>
            <person name="Starovoytov V."/>
            <person name="Goodwin L."/>
            <person name="Nolan M."/>
            <person name="Hauser L."/>
            <person name="Land M."/>
            <person name="Davenport K.W."/>
            <person name="Woyke T."/>
            <person name="Haggblom M.M."/>
        </authorList>
    </citation>
    <scope>NUCLEOTIDE SEQUENCE</scope>
    <source>
        <strain evidence="3">ATCC BAA-1853 / DSM 23119 / SP1PR4</strain>
    </source>
</reference>
<dbReference type="KEGG" id="tsa:AciPR4_3398"/>
<dbReference type="Proteomes" id="UP000006844">
    <property type="component" value="Chromosome"/>
</dbReference>
<proteinExistence type="predicted"/>
<dbReference type="EMBL" id="CP002467">
    <property type="protein sequence ID" value="ADV84152.1"/>
    <property type="molecule type" value="Genomic_DNA"/>
</dbReference>
<protein>
    <recommendedName>
        <fullName evidence="1">Putative adhesin Stv domain-containing protein</fullName>
    </recommendedName>
</protein>